<name>A0A850GVE3_9SPHN</name>
<accession>A0A850GVE3</accession>
<keyword evidence="2" id="KW-1185">Reference proteome</keyword>
<gene>
    <name evidence="1" type="ORF">HUV48_00395</name>
</gene>
<dbReference type="AlphaFoldDB" id="A0A850GVE3"/>
<comment type="caution">
    <text evidence="1">The sequence shown here is derived from an EMBL/GenBank/DDBJ whole genome shotgun (WGS) entry which is preliminary data.</text>
</comment>
<reference evidence="1 2" key="1">
    <citation type="submission" date="2020-06" db="EMBL/GenBank/DDBJ databases">
        <title>Altererythrobacter sp. HHU K3-1.</title>
        <authorList>
            <person name="Zhang D."/>
            <person name="Xue H."/>
        </authorList>
    </citation>
    <scope>NUCLEOTIDE SEQUENCE [LARGE SCALE GENOMIC DNA]</scope>
    <source>
        <strain evidence="1 2">HHU K3-1</strain>
    </source>
</reference>
<protein>
    <submittedName>
        <fullName evidence="1">AlpA family phage regulatory protein</fullName>
    </submittedName>
</protein>
<dbReference type="InterPro" id="IPR052931">
    <property type="entry name" value="Prophage_regulatory_activator"/>
</dbReference>
<dbReference type="PANTHER" id="PTHR36154">
    <property type="entry name" value="DNA-BINDING TRANSCRIPTIONAL ACTIVATOR ALPA"/>
    <property type="match status" value="1"/>
</dbReference>
<evidence type="ECO:0000313" key="1">
    <source>
        <dbReference type="EMBL" id="NVD43474.1"/>
    </source>
</evidence>
<dbReference type="Pfam" id="PF05930">
    <property type="entry name" value="Phage_AlpA"/>
    <property type="match status" value="1"/>
</dbReference>
<dbReference type="EMBL" id="JABWGV010000001">
    <property type="protein sequence ID" value="NVD43474.1"/>
    <property type="molecule type" value="Genomic_DNA"/>
</dbReference>
<sequence>MTQTTQAPDRLLRLPQVIEIVGISRSMVYRLMRRGDFPQAYKPGGYASRWSEAEVMAWREEQRGA</sequence>
<evidence type="ECO:0000313" key="2">
    <source>
        <dbReference type="Proteomes" id="UP000561438"/>
    </source>
</evidence>
<dbReference type="SUPFAM" id="SSF46955">
    <property type="entry name" value="Putative DNA-binding domain"/>
    <property type="match status" value="1"/>
</dbReference>
<dbReference type="InterPro" id="IPR009061">
    <property type="entry name" value="DNA-bd_dom_put_sf"/>
</dbReference>
<dbReference type="Gene3D" id="1.10.238.160">
    <property type="match status" value="1"/>
</dbReference>
<dbReference type="Proteomes" id="UP000561438">
    <property type="component" value="Unassembled WGS sequence"/>
</dbReference>
<dbReference type="PANTHER" id="PTHR36154:SF1">
    <property type="entry name" value="DNA-BINDING TRANSCRIPTIONAL ACTIVATOR ALPA"/>
    <property type="match status" value="1"/>
</dbReference>
<organism evidence="1 2">
    <name type="scientific">Qipengyuania atrilutea</name>
    <dbReference type="NCBI Taxonomy" id="2744473"/>
    <lineage>
        <taxon>Bacteria</taxon>
        <taxon>Pseudomonadati</taxon>
        <taxon>Pseudomonadota</taxon>
        <taxon>Alphaproteobacteria</taxon>
        <taxon>Sphingomonadales</taxon>
        <taxon>Erythrobacteraceae</taxon>
        <taxon>Qipengyuania</taxon>
    </lineage>
</organism>
<dbReference type="InterPro" id="IPR010260">
    <property type="entry name" value="AlpA"/>
</dbReference>
<proteinExistence type="predicted"/>